<proteinExistence type="predicted"/>
<sequence>MEGADPMQLPRPGNTVPDQGIGTELLEKIREVRDTNEHAGNSQLQPQYVSDNPFARGEGFSLSFLMYSTTDRKSLNKEKWVFEIAWKFKVSG</sequence>
<evidence type="ECO:0000313" key="2">
    <source>
        <dbReference type="EMBL" id="EDN92022.1"/>
    </source>
</evidence>
<dbReference type="AlphaFoldDB" id="A7ERD0"/>
<protein>
    <submittedName>
        <fullName evidence="2">Uncharacterized protein</fullName>
    </submittedName>
</protein>
<keyword evidence="3" id="KW-1185">Reference proteome</keyword>
<organism evidence="2 3">
    <name type="scientific">Sclerotinia sclerotiorum (strain ATCC 18683 / 1980 / Ss-1)</name>
    <name type="common">White mold</name>
    <name type="synonym">Whetzelinia sclerotiorum</name>
    <dbReference type="NCBI Taxonomy" id="665079"/>
    <lineage>
        <taxon>Eukaryota</taxon>
        <taxon>Fungi</taxon>
        <taxon>Dikarya</taxon>
        <taxon>Ascomycota</taxon>
        <taxon>Pezizomycotina</taxon>
        <taxon>Leotiomycetes</taxon>
        <taxon>Helotiales</taxon>
        <taxon>Sclerotiniaceae</taxon>
        <taxon>Sclerotinia</taxon>
    </lineage>
</organism>
<dbReference type="EMBL" id="CH476630">
    <property type="protein sequence ID" value="EDN92022.1"/>
    <property type="molecule type" value="Genomic_DNA"/>
</dbReference>
<feature type="region of interest" description="Disordered" evidence="1">
    <location>
        <begin position="1"/>
        <end position="21"/>
    </location>
</feature>
<dbReference type="GeneID" id="5487581"/>
<reference evidence="3" key="1">
    <citation type="journal article" date="2011" name="PLoS Genet.">
        <title>Genomic analysis of the necrotrophic fungal pathogens Sclerotinia sclerotiorum and Botrytis cinerea.</title>
        <authorList>
            <person name="Amselem J."/>
            <person name="Cuomo C.A."/>
            <person name="van Kan J.A."/>
            <person name="Viaud M."/>
            <person name="Benito E.P."/>
            <person name="Couloux A."/>
            <person name="Coutinho P.M."/>
            <person name="de Vries R.P."/>
            <person name="Dyer P.S."/>
            <person name="Fillinger S."/>
            <person name="Fournier E."/>
            <person name="Gout L."/>
            <person name="Hahn M."/>
            <person name="Kohn L."/>
            <person name="Lapalu N."/>
            <person name="Plummer K.M."/>
            <person name="Pradier J.M."/>
            <person name="Quevillon E."/>
            <person name="Sharon A."/>
            <person name="Simon A."/>
            <person name="ten Have A."/>
            <person name="Tudzynski B."/>
            <person name="Tudzynski P."/>
            <person name="Wincker P."/>
            <person name="Andrew M."/>
            <person name="Anthouard V."/>
            <person name="Beever R.E."/>
            <person name="Beffa R."/>
            <person name="Benoit I."/>
            <person name="Bouzid O."/>
            <person name="Brault B."/>
            <person name="Chen Z."/>
            <person name="Choquer M."/>
            <person name="Collemare J."/>
            <person name="Cotton P."/>
            <person name="Danchin E.G."/>
            <person name="Da Silva C."/>
            <person name="Gautier A."/>
            <person name="Giraud C."/>
            <person name="Giraud T."/>
            <person name="Gonzalez C."/>
            <person name="Grossetete S."/>
            <person name="Guldener U."/>
            <person name="Henrissat B."/>
            <person name="Howlett B.J."/>
            <person name="Kodira C."/>
            <person name="Kretschmer M."/>
            <person name="Lappartient A."/>
            <person name="Leroch M."/>
            <person name="Levis C."/>
            <person name="Mauceli E."/>
            <person name="Neuveglise C."/>
            <person name="Oeser B."/>
            <person name="Pearson M."/>
            <person name="Poulain J."/>
            <person name="Poussereau N."/>
            <person name="Quesneville H."/>
            <person name="Rascle C."/>
            <person name="Schumacher J."/>
            <person name="Segurens B."/>
            <person name="Sexton A."/>
            <person name="Silva E."/>
            <person name="Sirven C."/>
            <person name="Soanes D.M."/>
            <person name="Talbot N.J."/>
            <person name="Templeton M."/>
            <person name="Yandava C."/>
            <person name="Yarden O."/>
            <person name="Zeng Q."/>
            <person name="Rollins J.A."/>
            <person name="Lebrun M.H."/>
            <person name="Dickman M."/>
        </authorList>
    </citation>
    <scope>NUCLEOTIDE SEQUENCE [LARGE SCALE GENOMIC DNA]</scope>
    <source>
        <strain evidence="3">ATCC 18683 / 1980 / Ss-1</strain>
    </source>
</reference>
<evidence type="ECO:0000313" key="3">
    <source>
        <dbReference type="Proteomes" id="UP000001312"/>
    </source>
</evidence>
<dbReference type="Proteomes" id="UP000001312">
    <property type="component" value="Unassembled WGS sequence"/>
</dbReference>
<name>A7ERD0_SCLS1</name>
<dbReference type="RefSeq" id="XP_001591258.1">
    <property type="nucleotide sequence ID" value="XM_001591208.1"/>
</dbReference>
<dbReference type="KEGG" id="ssl:SS1G_07884"/>
<accession>A7ERD0</accession>
<gene>
    <name evidence="2" type="ORF">SS1G_07884</name>
</gene>
<dbReference type="InParanoid" id="A7ERD0"/>
<evidence type="ECO:0000256" key="1">
    <source>
        <dbReference type="SAM" id="MobiDB-lite"/>
    </source>
</evidence>